<dbReference type="Pfam" id="PF01177">
    <property type="entry name" value="Asp_Glu_race"/>
    <property type="match status" value="1"/>
</dbReference>
<dbReference type="Proteomes" id="UP000253099">
    <property type="component" value="Unassembled WGS sequence"/>
</dbReference>
<dbReference type="EMBL" id="NIZT01000070">
    <property type="protein sequence ID" value="RBQ22308.1"/>
    <property type="molecule type" value="Genomic_DNA"/>
</dbReference>
<gene>
    <name evidence="1" type="ORF">ALNOE001_20380</name>
</gene>
<keyword evidence="1" id="KW-0413">Isomerase</keyword>
<comment type="caution">
    <text evidence="1">The sequence shown here is derived from an EMBL/GenBank/DDBJ whole genome shotgun (WGS) entry which is preliminary data.</text>
</comment>
<dbReference type="InterPro" id="IPR001920">
    <property type="entry name" value="Asp/Glu_race"/>
</dbReference>
<accession>A0A366M7U0</accession>
<dbReference type="Gene3D" id="3.40.50.1860">
    <property type="match status" value="1"/>
</dbReference>
<dbReference type="AlphaFoldDB" id="A0A366M7U0"/>
<organism evidence="1 2">
    <name type="scientific">Candidatus Methanobinarius endosymbioticus</name>
    <dbReference type="NCBI Taxonomy" id="2006182"/>
    <lineage>
        <taxon>Archaea</taxon>
        <taxon>Methanobacteriati</taxon>
        <taxon>Methanobacteriota</taxon>
        <taxon>Methanomada group</taxon>
        <taxon>Methanobacteria</taxon>
        <taxon>Methanobacteriales</taxon>
        <taxon>Methanobacteriaceae</taxon>
        <taxon>Candidatus Methanobinarius</taxon>
    </lineage>
</organism>
<dbReference type="SUPFAM" id="SSF53681">
    <property type="entry name" value="Aspartate/glutamate racemase"/>
    <property type="match status" value="2"/>
</dbReference>
<keyword evidence="2" id="KW-1185">Reference proteome</keyword>
<name>A0A366M7U0_9EURY</name>
<dbReference type="EC" id="5.1.1.13" evidence="1"/>
<dbReference type="InterPro" id="IPR015942">
    <property type="entry name" value="Asp/Glu/hydantoin_racemase"/>
</dbReference>
<evidence type="ECO:0000313" key="1">
    <source>
        <dbReference type="EMBL" id="RBQ22308.1"/>
    </source>
</evidence>
<dbReference type="GO" id="GO:0047689">
    <property type="term" value="F:aspartate racemase activity"/>
    <property type="evidence" value="ECO:0007669"/>
    <property type="project" value="UniProtKB-EC"/>
</dbReference>
<evidence type="ECO:0000313" key="2">
    <source>
        <dbReference type="Proteomes" id="UP000253099"/>
    </source>
</evidence>
<reference evidence="1 2" key="1">
    <citation type="submission" date="2018-06" db="EMBL/GenBank/DDBJ databases">
        <title>Genomic insight into two independent archaeal endosymbiosis events.</title>
        <authorList>
            <person name="Lind A.E."/>
            <person name="Lewis W.H."/>
            <person name="Spang A."/>
            <person name="Guy L."/>
            <person name="Embley M.T."/>
            <person name="Ettema T.J.G."/>
        </authorList>
    </citation>
    <scope>NUCLEOTIDE SEQUENCE [LARGE SCALE GENOMIC DNA]</scope>
    <source>
        <strain evidence="1">NOE</strain>
    </source>
</reference>
<proteinExistence type="predicted"/>
<sequence>MLNLSNDSLSEKPLKNINQLANDGANIGAISSNTPHVVFEKIEKESKIPLIIITQSTVEKAKNKGYKRVLLTGTIFTMDNDFYQKEFEKENIECITPNNEDKQIIQNIIFPNLENGKVIKKDKLKFINIVEKILSREDY</sequence>
<protein>
    <submittedName>
        <fullName evidence="1">Aspartate racemase</fullName>
        <ecNumber evidence="1">5.1.1.13</ecNumber>
    </submittedName>
</protein>